<comment type="caution">
    <text evidence="9">The sequence shown here is derived from an EMBL/GenBank/DDBJ whole genome shotgun (WGS) entry which is preliminary data.</text>
</comment>
<dbReference type="Proteomes" id="UP000499080">
    <property type="component" value="Unassembled WGS sequence"/>
</dbReference>
<dbReference type="GO" id="GO:0005634">
    <property type="term" value="C:nucleus"/>
    <property type="evidence" value="ECO:0007669"/>
    <property type="project" value="UniProtKB-SubCell"/>
</dbReference>
<keyword evidence="3" id="KW-0677">Repeat</keyword>
<dbReference type="GO" id="GO:0008270">
    <property type="term" value="F:zinc ion binding"/>
    <property type="evidence" value="ECO:0007669"/>
    <property type="project" value="UniProtKB-KW"/>
</dbReference>
<evidence type="ECO:0000259" key="8">
    <source>
        <dbReference type="PROSITE" id="PS50157"/>
    </source>
</evidence>
<keyword evidence="2" id="KW-0479">Metal-binding</keyword>
<comment type="subcellular location">
    <subcellularLocation>
        <location evidence="1">Nucleus</location>
    </subcellularLocation>
</comment>
<evidence type="ECO:0000256" key="5">
    <source>
        <dbReference type="ARBA" id="ARBA00022833"/>
    </source>
</evidence>
<dbReference type="InterPro" id="IPR050331">
    <property type="entry name" value="Zinc_finger"/>
</dbReference>
<dbReference type="OrthoDB" id="6473806at2759"/>
<protein>
    <submittedName>
        <fullName evidence="9">Zinc finger protein 182</fullName>
    </submittedName>
</protein>
<evidence type="ECO:0000256" key="1">
    <source>
        <dbReference type="ARBA" id="ARBA00004123"/>
    </source>
</evidence>
<organism evidence="9 10">
    <name type="scientific">Araneus ventricosus</name>
    <name type="common">Orbweaver spider</name>
    <name type="synonym">Epeira ventricosa</name>
    <dbReference type="NCBI Taxonomy" id="182803"/>
    <lineage>
        <taxon>Eukaryota</taxon>
        <taxon>Metazoa</taxon>
        <taxon>Ecdysozoa</taxon>
        <taxon>Arthropoda</taxon>
        <taxon>Chelicerata</taxon>
        <taxon>Arachnida</taxon>
        <taxon>Araneae</taxon>
        <taxon>Araneomorphae</taxon>
        <taxon>Entelegynae</taxon>
        <taxon>Araneoidea</taxon>
        <taxon>Araneidae</taxon>
        <taxon>Araneus</taxon>
    </lineage>
</organism>
<feature type="domain" description="C2H2-type" evidence="8">
    <location>
        <begin position="165"/>
        <end position="192"/>
    </location>
</feature>
<evidence type="ECO:0000256" key="6">
    <source>
        <dbReference type="ARBA" id="ARBA00023242"/>
    </source>
</evidence>
<dbReference type="PANTHER" id="PTHR16515:SF49">
    <property type="entry name" value="GASTRULA ZINC FINGER PROTEIN XLCGF49.1-LIKE-RELATED"/>
    <property type="match status" value="1"/>
</dbReference>
<dbReference type="InterPro" id="IPR036236">
    <property type="entry name" value="Znf_C2H2_sf"/>
</dbReference>
<dbReference type="PANTHER" id="PTHR16515">
    <property type="entry name" value="PR DOMAIN ZINC FINGER PROTEIN"/>
    <property type="match status" value="1"/>
</dbReference>
<proteinExistence type="predicted"/>
<dbReference type="EMBL" id="BGPR01177670">
    <property type="protein sequence ID" value="GBM52195.1"/>
    <property type="molecule type" value="Genomic_DNA"/>
</dbReference>
<keyword evidence="4 7" id="KW-0863">Zinc-finger</keyword>
<gene>
    <name evidence="9" type="primary">ZNF182_20</name>
    <name evidence="9" type="ORF">AVEN_182636_1</name>
</gene>
<evidence type="ECO:0000313" key="9">
    <source>
        <dbReference type="EMBL" id="GBM52195.1"/>
    </source>
</evidence>
<dbReference type="SUPFAM" id="SSF57667">
    <property type="entry name" value="beta-beta-alpha zinc fingers"/>
    <property type="match status" value="2"/>
</dbReference>
<evidence type="ECO:0000256" key="2">
    <source>
        <dbReference type="ARBA" id="ARBA00022723"/>
    </source>
</evidence>
<feature type="domain" description="C2H2-type" evidence="8">
    <location>
        <begin position="193"/>
        <end position="220"/>
    </location>
</feature>
<evidence type="ECO:0000313" key="10">
    <source>
        <dbReference type="Proteomes" id="UP000499080"/>
    </source>
</evidence>
<evidence type="ECO:0000256" key="3">
    <source>
        <dbReference type="ARBA" id="ARBA00022737"/>
    </source>
</evidence>
<name>A0A4Y2GHI1_ARAVE</name>
<dbReference type="FunFam" id="3.30.160.60:FF:000446">
    <property type="entry name" value="Zinc finger protein"/>
    <property type="match status" value="2"/>
</dbReference>
<dbReference type="AlphaFoldDB" id="A0A4Y2GHI1"/>
<dbReference type="SMART" id="SM00355">
    <property type="entry name" value="ZnF_C2H2"/>
    <property type="match status" value="4"/>
</dbReference>
<keyword evidence="5" id="KW-0862">Zinc</keyword>
<dbReference type="InterPro" id="IPR013087">
    <property type="entry name" value="Znf_C2H2_type"/>
</dbReference>
<dbReference type="PROSITE" id="PS50157">
    <property type="entry name" value="ZINC_FINGER_C2H2_2"/>
    <property type="match status" value="4"/>
</dbReference>
<accession>A0A4Y2GHI1</accession>
<keyword evidence="6" id="KW-0539">Nucleus</keyword>
<dbReference type="Gene3D" id="3.30.160.60">
    <property type="entry name" value="Classic Zinc Finger"/>
    <property type="match status" value="4"/>
</dbReference>
<evidence type="ECO:0000256" key="4">
    <source>
        <dbReference type="ARBA" id="ARBA00022771"/>
    </source>
</evidence>
<feature type="domain" description="C2H2-type" evidence="8">
    <location>
        <begin position="137"/>
        <end position="164"/>
    </location>
</feature>
<sequence length="245" mass="28653">MTDICGVPNVLELNGKGQNDADSLSPSKSYGKRAEYCVVANCKTKSSKRDEKFTAGFHRWNPHSCVRNARRPAAWDTRWQRGSNHLMHVMKAIRFFIQDQVSDFIHMHIQTHSHTSVKNAERVLYLNPTKHPDERPHECVICQLSFKFKSGLSTHMNMHEEQKCFRCEKCDKIFPSKSYLKGHMAKHSEKRPQECNVCQLSFKFKQSLNLHMNVHDEQSPFRCEQCNRICFPKSHLKVHMRKHSD</sequence>
<dbReference type="GO" id="GO:0010468">
    <property type="term" value="P:regulation of gene expression"/>
    <property type="evidence" value="ECO:0007669"/>
    <property type="project" value="TreeGrafter"/>
</dbReference>
<dbReference type="PROSITE" id="PS00028">
    <property type="entry name" value="ZINC_FINGER_C2H2_1"/>
    <property type="match status" value="4"/>
</dbReference>
<reference evidence="9 10" key="1">
    <citation type="journal article" date="2019" name="Sci. Rep.">
        <title>Orb-weaving spider Araneus ventricosus genome elucidates the spidroin gene catalogue.</title>
        <authorList>
            <person name="Kono N."/>
            <person name="Nakamura H."/>
            <person name="Ohtoshi R."/>
            <person name="Moran D.A.P."/>
            <person name="Shinohara A."/>
            <person name="Yoshida Y."/>
            <person name="Fujiwara M."/>
            <person name="Mori M."/>
            <person name="Tomita M."/>
            <person name="Arakawa K."/>
        </authorList>
    </citation>
    <scope>NUCLEOTIDE SEQUENCE [LARGE SCALE GENOMIC DNA]</scope>
</reference>
<feature type="domain" description="C2H2-type" evidence="8">
    <location>
        <begin position="221"/>
        <end position="245"/>
    </location>
</feature>
<dbReference type="Pfam" id="PF00096">
    <property type="entry name" value="zf-C2H2"/>
    <property type="match status" value="4"/>
</dbReference>
<keyword evidence="10" id="KW-1185">Reference proteome</keyword>
<evidence type="ECO:0000256" key="7">
    <source>
        <dbReference type="PROSITE-ProRule" id="PRU00042"/>
    </source>
</evidence>